<dbReference type="EMBL" id="MIGC01001833">
    <property type="protein sequence ID" value="PHJ22076.1"/>
    <property type="molecule type" value="Genomic_DNA"/>
</dbReference>
<dbReference type="RefSeq" id="XP_067923753.1">
    <property type="nucleotide sequence ID" value="XM_068064269.1"/>
</dbReference>
<proteinExistence type="predicted"/>
<dbReference type="Proteomes" id="UP000221165">
    <property type="component" value="Unassembled WGS sequence"/>
</dbReference>
<organism evidence="1 2">
    <name type="scientific">Cystoisospora suis</name>
    <dbReference type="NCBI Taxonomy" id="483139"/>
    <lineage>
        <taxon>Eukaryota</taxon>
        <taxon>Sar</taxon>
        <taxon>Alveolata</taxon>
        <taxon>Apicomplexa</taxon>
        <taxon>Conoidasida</taxon>
        <taxon>Coccidia</taxon>
        <taxon>Eucoccidiorida</taxon>
        <taxon>Eimeriorina</taxon>
        <taxon>Sarcocystidae</taxon>
        <taxon>Cystoisospora</taxon>
    </lineage>
</organism>
<evidence type="ECO:0000313" key="1">
    <source>
        <dbReference type="EMBL" id="PHJ22076.1"/>
    </source>
</evidence>
<reference evidence="1 2" key="1">
    <citation type="journal article" date="2017" name="Int. J. Parasitol.">
        <title>The genome of the protozoan parasite Cystoisospora suis and a reverse vaccinology approach to identify vaccine candidates.</title>
        <authorList>
            <person name="Palmieri N."/>
            <person name="Shrestha A."/>
            <person name="Ruttkowski B."/>
            <person name="Beck T."/>
            <person name="Vogl C."/>
            <person name="Tomley F."/>
            <person name="Blake D.P."/>
            <person name="Joachim A."/>
        </authorList>
    </citation>
    <scope>NUCLEOTIDE SEQUENCE [LARGE SCALE GENOMIC DNA]</scope>
    <source>
        <strain evidence="1 2">Wien I</strain>
    </source>
</reference>
<dbReference type="VEuPathDB" id="ToxoDB:CSUI_004074"/>
<name>A0A2C6L338_9APIC</name>
<protein>
    <submittedName>
        <fullName evidence="1">Uncharacterized protein</fullName>
    </submittedName>
</protein>
<evidence type="ECO:0000313" key="2">
    <source>
        <dbReference type="Proteomes" id="UP000221165"/>
    </source>
</evidence>
<dbReference type="GeneID" id="94427480"/>
<keyword evidence="2" id="KW-1185">Reference proteome</keyword>
<sequence length="57" mass="6683">MQSSCERRRRIRREGGGGHSCFLSKNFGRKKVSWKVFLSFGRDFVERIERHGGLLNL</sequence>
<dbReference type="AlphaFoldDB" id="A0A2C6L338"/>
<gene>
    <name evidence="1" type="ORF">CSUI_004074</name>
</gene>
<comment type="caution">
    <text evidence="1">The sequence shown here is derived from an EMBL/GenBank/DDBJ whole genome shotgun (WGS) entry which is preliminary data.</text>
</comment>
<accession>A0A2C6L338</accession>